<evidence type="ECO:0008006" key="3">
    <source>
        <dbReference type="Google" id="ProtNLM"/>
    </source>
</evidence>
<dbReference type="InterPro" id="IPR026749">
    <property type="entry name" value="Tmem135"/>
</dbReference>
<protein>
    <recommendedName>
        <fullName evidence="3">Integral membrane protein</fullName>
    </recommendedName>
</protein>
<name>A0AAN7BS74_9PEZI</name>
<gene>
    <name evidence="1" type="ORF">QBC38DRAFT_153086</name>
</gene>
<sequence>MGGPTSTVITRNQKTKWDDTMPPLLRPLVKAYLIGYTSAVGPRILTLLIQHVKPHITGARQKCHDDDQRRQLPSLGQILKGGLDPQRFPTFCALLAGGSTLCEIPLKSLLDKLAKNNSDLTRKRLSRFLASFLSAYLSLKLLQSKKPPPKDDESQKPTAGRTLDLTFFTITRALDVLGASLWSLYLTHSPSPSAFKSLIKSTTDPAIFALSSALVMWSWFYHPDMLPKTYNKWITSAAQIDYSLIQALQRCREGTLIYAKETGQAELLTPLCQKLNLPEEWGDPAVSYPFPCELVHLGVSPSCEIHAISRFVHSFIWASKTYLPLSLLLALRNPNLKGFKRAIVSAARSSAFLGTFITLFYYGVCLTRTRIGPHILGKTPEACNKIDGGICVGTGCFLCGWSILIEKPGRRKDMGMFVAPRALATLFPRRYDVDKEWRERLAFAASTAVVVTAVLEKKERVRGVFGSLLSGVLRTD</sequence>
<organism evidence="1 2">
    <name type="scientific">Podospora fimiseda</name>
    <dbReference type="NCBI Taxonomy" id="252190"/>
    <lineage>
        <taxon>Eukaryota</taxon>
        <taxon>Fungi</taxon>
        <taxon>Dikarya</taxon>
        <taxon>Ascomycota</taxon>
        <taxon>Pezizomycotina</taxon>
        <taxon>Sordariomycetes</taxon>
        <taxon>Sordariomycetidae</taxon>
        <taxon>Sordariales</taxon>
        <taxon>Podosporaceae</taxon>
        <taxon>Podospora</taxon>
    </lineage>
</organism>
<comment type="caution">
    <text evidence="1">The sequence shown here is derived from an EMBL/GenBank/DDBJ whole genome shotgun (WGS) entry which is preliminary data.</text>
</comment>
<dbReference type="PANTHER" id="PTHR12459:SF15">
    <property type="entry name" value="TRANSMEMBRANE PROTEIN 135"/>
    <property type="match status" value="1"/>
</dbReference>
<proteinExistence type="predicted"/>
<dbReference type="PANTHER" id="PTHR12459">
    <property type="entry name" value="TRANSMEMBRANE PROTEIN 135-RELATED"/>
    <property type="match status" value="1"/>
</dbReference>
<reference evidence="1" key="1">
    <citation type="journal article" date="2023" name="Mol. Phylogenet. Evol.">
        <title>Genome-scale phylogeny and comparative genomics of the fungal order Sordariales.</title>
        <authorList>
            <person name="Hensen N."/>
            <person name="Bonometti L."/>
            <person name="Westerberg I."/>
            <person name="Brannstrom I.O."/>
            <person name="Guillou S."/>
            <person name="Cros-Aarteil S."/>
            <person name="Calhoun S."/>
            <person name="Haridas S."/>
            <person name="Kuo A."/>
            <person name="Mondo S."/>
            <person name="Pangilinan J."/>
            <person name="Riley R."/>
            <person name="LaButti K."/>
            <person name="Andreopoulos B."/>
            <person name="Lipzen A."/>
            <person name="Chen C."/>
            <person name="Yan M."/>
            <person name="Daum C."/>
            <person name="Ng V."/>
            <person name="Clum A."/>
            <person name="Steindorff A."/>
            <person name="Ohm R.A."/>
            <person name="Martin F."/>
            <person name="Silar P."/>
            <person name="Natvig D.O."/>
            <person name="Lalanne C."/>
            <person name="Gautier V."/>
            <person name="Ament-Velasquez S.L."/>
            <person name="Kruys A."/>
            <person name="Hutchinson M.I."/>
            <person name="Powell A.J."/>
            <person name="Barry K."/>
            <person name="Miller A.N."/>
            <person name="Grigoriev I.V."/>
            <person name="Debuchy R."/>
            <person name="Gladieux P."/>
            <person name="Hiltunen Thoren M."/>
            <person name="Johannesson H."/>
        </authorList>
    </citation>
    <scope>NUCLEOTIDE SEQUENCE</scope>
    <source>
        <strain evidence="1">CBS 990.96</strain>
    </source>
</reference>
<dbReference type="Proteomes" id="UP001301958">
    <property type="component" value="Unassembled WGS sequence"/>
</dbReference>
<reference evidence="1" key="2">
    <citation type="submission" date="2023-05" db="EMBL/GenBank/DDBJ databases">
        <authorList>
            <consortium name="Lawrence Berkeley National Laboratory"/>
            <person name="Steindorff A."/>
            <person name="Hensen N."/>
            <person name="Bonometti L."/>
            <person name="Westerberg I."/>
            <person name="Brannstrom I.O."/>
            <person name="Guillou S."/>
            <person name="Cros-Aarteil S."/>
            <person name="Calhoun S."/>
            <person name="Haridas S."/>
            <person name="Kuo A."/>
            <person name="Mondo S."/>
            <person name="Pangilinan J."/>
            <person name="Riley R."/>
            <person name="Labutti K."/>
            <person name="Andreopoulos B."/>
            <person name="Lipzen A."/>
            <person name="Chen C."/>
            <person name="Yanf M."/>
            <person name="Daum C."/>
            <person name="Ng V."/>
            <person name="Clum A."/>
            <person name="Ohm R."/>
            <person name="Martin F."/>
            <person name="Silar P."/>
            <person name="Natvig D."/>
            <person name="Lalanne C."/>
            <person name="Gautier V."/>
            <person name="Ament-Velasquez S.L."/>
            <person name="Kruys A."/>
            <person name="Hutchinson M.I."/>
            <person name="Powell A.J."/>
            <person name="Barry K."/>
            <person name="Miller A.N."/>
            <person name="Grigoriev I.V."/>
            <person name="Debuchy R."/>
            <person name="Gladieux P."/>
            <person name="Thoren M.H."/>
            <person name="Johannesson H."/>
        </authorList>
    </citation>
    <scope>NUCLEOTIDE SEQUENCE</scope>
    <source>
        <strain evidence="1">CBS 990.96</strain>
    </source>
</reference>
<keyword evidence="2" id="KW-1185">Reference proteome</keyword>
<evidence type="ECO:0000313" key="2">
    <source>
        <dbReference type="Proteomes" id="UP001301958"/>
    </source>
</evidence>
<dbReference type="AlphaFoldDB" id="A0AAN7BS74"/>
<evidence type="ECO:0000313" key="1">
    <source>
        <dbReference type="EMBL" id="KAK4228457.1"/>
    </source>
</evidence>
<accession>A0AAN7BS74</accession>
<dbReference type="EMBL" id="MU865318">
    <property type="protein sequence ID" value="KAK4228457.1"/>
    <property type="molecule type" value="Genomic_DNA"/>
</dbReference>